<dbReference type="PANTHER" id="PTHR30535:SF34">
    <property type="entry name" value="MOLYBDATE-BINDING PROTEIN MOLA"/>
    <property type="match status" value="1"/>
</dbReference>
<accession>A0A4Q0XRN6</accession>
<dbReference type="Gene3D" id="3.40.50.1980">
    <property type="entry name" value="Nitrogenase molybdenum iron protein domain"/>
    <property type="match status" value="2"/>
</dbReference>
<dbReference type="SUPFAM" id="SSF53807">
    <property type="entry name" value="Helical backbone' metal receptor"/>
    <property type="match status" value="1"/>
</dbReference>
<dbReference type="Proteomes" id="UP000290657">
    <property type="component" value="Unassembled WGS sequence"/>
</dbReference>
<organism evidence="3 4">
    <name type="scientific">Candidatus Marinarcus aquaticus</name>
    <dbReference type="NCBI Taxonomy" id="2044504"/>
    <lineage>
        <taxon>Bacteria</taxon>
        <taxon>Pseudomonadati</taxon>
        <taxon>Campylobacterota</taxon>
        <taxon>Epsilonproteobacteria</taxon>
        <taxon>Campylobacterales</taxon>
        <taxon>Arcobacteraceae</taxon>
        <taxon>Candidatus Marinarcus</taxon>
    </lineage>
</organism>
<dbReference type="InterPro" id="IPR002491">
    <property type="entry name" value="ABC_transptr_periplasmic_BD"/>
</dbReference>
<dbReference type="GO" id="GO:0071281">
    <property type="term" value="P:cellular response to iron ion"/>
    <property type="evidence" value="ECO:0007669"/>
    <property type="project" value="TreeGrafter"/>
</dbReference>
<dbReference type="RefSeq" id="WP_128995515.1">
    <property type="nucleotide sequence ID" value="NZ_PDKN01000002.1"/>
</dbReference>
<name>A0A4Q0XRN6_9BACT</name>
<comment type="caution">
    <text evidence="3">The sequence shown here is derived from an EMBL/GenBank/DDBJ whole genome shotgun (WGS) entry which is preliminary data.</text>
</comment>
<protein>
    <submittedName>
        <fullName evidence="3">Iron ABC transporter substrate-binding protein</fullName>
    </submittedName>
</protein>
<dbReference type="PANTHER" id="PTHR30535">
    <property type="entry name" value="VITAMIN B12-BINDING PROTEIN"/>
    <property type="match status" value="1"/>
</dbReference>
<dbReference type="PROSITE" id="PS50983">
    <property type="entry name" value="FE_B12_PBP"/>
    <property type="match status" value="1"/>
</dbReference>
<keyword evidence="4" id="KW-1185">Reference proteome</keyword>
<dbReference type="EMBL" id="PDKN01000002">
    <property type="protein sequence ID" value="RXJ60167.1"/>
    <property type="molecule type" value="Genomic_DNA"/>
</dbReference>
<keyword evidence="1" id="KW-0732">Signal</keyword>
<proteinExistence type="predicted"/>
<dbReference type="Pfam" id="PF01497">
    <property type="entry name" value="Peripla_BP_2"/>
    <property type="match status" value="1"/>
</dbReference>
<dbReference type="InterPro" id="IPR050902">
    <property type="entry name" value="ABC_Transporter_SBP"/>
</dbReference>
<gene>
    <name evidence="3" type="ORF">CRV04_03965</name>
</gene>
<evidence type="ECO:0000313" key="4">
    <source>
        <dbReference type="Proteomes" id="UP000290657"/>
    </source>
</evidence>
<sequence>MKQWIIVLLLSIQLLAQERVVTLSPSINEIVYALGVGEDVVGNTRHCDFPIESKSVPKVGGYANISLEKIIQLKPTVVIGQDYDQKLQSNLKELGIKTKIYQTDSLTTIKNTILSLGEYFNKEQKAQSIVSSITQTTESLKGIVQNKKILIVISPRKSLSNQIYVAGNFIYFNDMIELSGNQNAFQSESKTQPVINTEKVIRSNPDIIVLLAPFLDGKEQEQEKIKDAWRALPIHAAKENNIYTIHKLYAGIPSQRVENFMKDFKAILEDVRSKTVHQ</sequence>
<dbReference type="InterPro" id="IPR054828">
    <property type="entry name" value="Vit_B12_bind_prot"/>
</dbReference>
<evidence type="ECO:0000259" key="2">
    <source>
        <dbReference type="PROSITE" id="PS50983"/>
    </source>
</evidence>
<dbReference type="NCBIfam" id="NF038402">
    <property type="entry name" value="TroA_like"/>
    <property type="match status" value="1"/>
</dbReference>
<reference evidence="3 4" key="1">
    <citation type="submission" date="2017-10" db="EMBL/GenBank/DDBJ databases">
        <title>Genomics of the genus Arcobacter.</title>
        <authorList>
            <person name="Perez-Cataluna A."/>
            <person name="Figueras M.J."/>
        </authorList>
    </citation>
    <scope>NUCLEOTIDE SEQUENCE [LARGE SCALE GENOMIC DNA]</scope>
    <source>
        <strain evidence="3 4">CECT 8987</strain>
    </source>
</reference>
<evidence type="ECO:0000256" key="1">
    <source>
        <dbReference type="ARBA" id="ARBA00022729"/>
    </source>
</evidence>
<dbReference type="AlphaFoldDB" id="A0A4Q0XRN6"/>
<feature type="domain" description="Fe/B12 periplasmic-binding" evidence="2">
    <location>
        <begin position="19"/>
        <end position="272"/>
    </location>
</feature>
<dbReference type="OrthoDB" id="9787830at2"/>
<evidence type="ECO:0000313" key="3">
    <source>
        <dbReference type="EMBL" id="RXJ60167.1"/>
    </source>
</evidence>